<comment type="caution">
    <text evidence="2">The sequence shown here is derived from an EMBL/GenBank/DDBJ whole genome shotgun (WGS) entry which is preliminary data.</text>
</comment>
<name>A0A0R1NRT9_9LACO</name>
<evidence type="ECO:0000256" key="1">
    <source>
        <dbReference type="SAM" id="Phobius"/>
    </source>
</evidence>
<accession>A0A0R1NRT9</accession>
<dbReference type="EMBL" id="AZEB01000029">
    <property type="protein sequence ID" value="KRL20357.1"/>
    <property type="molecule type" value="Genomic_DNA"/>
</dbReference>
<organism evidence="2 3">
    <name type="scientific">Lentilactobacillus kisonensis DSM 19906 = JCM 15041</name>
    <dbReference type="NCBI Taxonomy" id="1423766"/>
    <lineage>
        <taxon>Bacteria</taxon>
        <taxon>Bacillati</taxon>
        <taxon>Bacillota</taxon>
        <taxon>Bacilli</taxon>
        <taxon>Lactobacillales</taxon>
        <taxon>Lactobacillaceae</taxon>
        <taxon>Lentilactobacillus</taxon>
    </lineage>
</organism>
<keyword evidence="1" id="KW-0812">Transmembrane</keyword>
<keyword evidence="3" id="KW-1185">Reference proteome</keyword>
<feature type="transmembrane region" description="Helical" evidence="1">
    <location>
        <begin position="38"/>
        <end position="59"/>
    </location>
</feature>
<evidence type="ECO:0008006" key="4">
    <source>
        <dbReference type="Google" id="ProtNLM"/>
    </source>
</evidence>
<evidence type="ECO:0000313" key="3">
    <source>
        <dbReference type="Proteomes" id="UP000051439"/>
    </source>
</evidence>
<proteinExistence type="predicted"/>
<keyword evidence="1" id="KW-0472">Membrane</keyword>
<dbReference type="AlphaFoldDB" id="A0A0R1NRT9"/>
<dbReference type="Proteomes" id="UP000051439">
    <property type="component" value="Unassembled WGS sequence"/>
</dbReference>
<reference evidence="2 3" key="1">
    <citation type="journal article" date="2015" name="Genome Announc.">
        <title>Expanding the biotechnology potential of lactobacilli through comparative genomics of 213 strains and associated genera.</title>
        <authorList>
            <person name="Sun Z."/>
            <person name="Harris H.M."/>
            <person name="McCann A."/>
            <person name="Guo C."/>
            <person name="Argimon S."/>
            <person name="Zhang W."/>
            <person name="Yang X."/>
            <person name="Jeffery I.B."/>
            <person name="Cooney J.C."/>
            <person name="Kagawa T.F."/>
            <person name="Liu W."/>
            <person name="Song Y."/>
            <person name="Salvetti E."/>
            <person name="Wrobel A."/>
            <person name="Rasinkangas P."/>
            <person name="Parkhill J."/>
            <person name="Rea M.C."/>
            <person name="O'Sullivan O."/>
            <person name="Ritari J."/>
            <person name="Douillard F.P."/>
            <person name="Paul Ross R."/>
            <person name="Yang R."/>
            <person name="Briner A.E."/>
            <person name="Felis G.E."/>
            <person name="de Vos W.M."/>
            <person name="Barrangou R."/>
            <person name="Klaenhammer T.R."/>
            <person name="Caufield P.W."/>
            <person name="Cui Y."/>
            <person name="Zhang H."/>
            <person name="O'Toole P.W."/>
        </authorList>
    </citation>
    <scope>NUCLEOTIDE SEQUENCE [LARGE SCALE GENOMIC DNA]</scope>
    <source>
        <strain evidence="2 3">DSM 19906</strain>
    </source>
</reference>
<gene>
    <name evidence="2" type="ORF">FC98_GL001579</name>
</gene>
<protein>
    <recommendedName>
        <fullName evidence="4">DUF308 domain-containing protein</fullName>
    </recommendedName>
</protein>
<dbReference type="PATRIC" id="fig|1423766.4.peg.1635"/>
<sequence length="208" mass="23097">MNSGRDLVLIIQVIIGLLAILTLIGIGAWIWAFRREGAVGLMAFWTIVAAGCLIVSVVYEVHAQNNRPQAAQSKVVKPASKLKGRTYFSERAKQQTAEQKQGLKEKWVLKQLRETYRDTVGPVSFAAAKKQYVIQAKKPAYQKALAIIGNHPKQNKKALRTIRQNMNAASKVVTKSLKQDDYTLILKSGSKTLLAAQDGRILTDRLVK</sequence>
<feature type="transmembrane region" description="Helical" evidence="1">
    <location>
        <begin position="7"/>
        <end position="32"/>
    </location>
</feature>
<evidence type="ECO:0000313" key="2">
    <source>
        <dbReference type="EMBL" id="KRL20357.1"/>
    </source>
</evidence>
<keyword evidence="1" id="KW-1133">Transmembrane helix</keyword>